<feature type="region of interest" description="Disordered" evidence="1">
    <location>
        <begin position="42"/>
        <end position="61"/>
    </location>
</feature>
<keyword evidence="2" id="KW-0732">Signal</keyword>
<feature type="compositionally biased region" description="Basic and acidic residues" evidence="1">
    <location>
        <begin position="42"/>
        <end position="52"/>
    </location>
</feature>
<evidence type="ECO:0000256" key="2">
    <source>
        <dbReference type="SAM" id="SignalP"/>
    </source>
</evidence>
<name>A0A0C2VPP9_9BACL</name>
<organism evidence="3 4">
    <name type="scientific">Jeotgalibacillus campisalis</name>
    <dbReference type="NCBI Taxonomy" id="220754"/>
    <lineage>
        <taxon>Bacteria</taxon>
        <taxon>Bacillati</taxon>
        <taxon>Bacillota</taxon>
        <taxon>Bacilli</taxon>
        <taxon>Bacillales</taxon>
        <taxon>Caryophanaceae</taxon>
        <taxon>Jeotgalibacillus</taxon>
    </lineage>
</organism>
<protein>
    <submittedName>
        <fullName evidence="3">Uncharacterized protein</fullName>
    </submittedName>
</protein>
<accession>A0A0C2VPP9</accession>
<feature type="compositionally biased region" description="Basic and acidic residues" evidence="1">
    <location>
        <begin position="87"/>
        <end position="102"/>
    </location>
</feature>
<dbReference type="AlphaFoldDB" id="A0A0C2VPP9"/>
<gene>
    <name evidence="3" type="ORF">KR50_07680</name>
</gene>
<dbReference type="RefSeq" id="WP_041055098.1">
    <property type="nucleotide sequence ID" value="NZ_JXRR01000008.1"/>
</dbReference>
<proteinExistence type="predicted"/>
<feature type="signal peptide" evidence="2">
    <location>
        <begin position="1"/>
        <end position="21"/>
    </location>
</feature>
<feature type="chain" id="PRO_5002157461" evidence="2">
    <location>
        <begin position="22"/>
        <end position="102"/>
    </location>
</feature>
<evidence type="ECO:0000256" key="1">
    <source>
        <dbReference type="SAM" id="MobiDB-lite"/>
    </source>
</evidence>
<comment type="caution">
    <text evidence="3">The sequence shown here is derived from an EMBL/GenBank/DDBJ whole genome shotgun (WGS) entry which is preliminary data.</text>
</comment>
<feature type="region of interest" description="Disordered" evidence="1">
    <location>
        <begin position="79"/>
        <end position="102"/>
    </location>
</feature>
<dbReference type="OrthoDB" id="2429124at2"/>
<keyword evidence="4" id="KW-1185">Reference proteome</keyword>
<evidence type="ECO:0000313" key="3">
    <source>
        <dbReference type="EMBL" id="KIL50887.1"/>
    </source>
</evidence>
<sequence>MNKTTKNIVAGSLLTAGAAAAAVGYQKIKKTDQKDFLEDTDMRNSKKIDRQESVFAEDTDKEEGLTKLDSAYRGEWQANGFPQTHAEQQELEKEQAEIDKNK</sequence>
<dbReference type="Proteomes" id="UP000031972">
    <property type="component" value="Unassembled WGS sequence"/>
</dbReference>
<dbReference type="PATRIC" id="fig|220754.4.peg.787"/>
<reference evidence="3 4" key="1">
    <citation type="submission" date="2015-01" db="EMBL/GenBank/DDBJ databases">
        <title>Jeotgalibacillus campisalis genome sequencing.</title>
        <authorList>
            <person name="Goh K.M."/>
            <person name="Chan K.-G."/>
            <person name="Yaakop A.S."/>
            <person name="Ee R."/>
            <person name="Gan H.M."/>
            <person name="Chan C.S."/>
        </authorList>
    </citation>
    <scope>NUCLEOTIDE SEQUENCE [LARGE SCALE GENOMIC DNA]</scope>
    <source>
        <strain evidence="3 4">SF-57</strain>
    </source>
</reference>
<dbReference type="EMBL" id="JXRR01000008">
    <property type="protein sequence ID" value="KIL50887.1"/>
    <property type="molecule type" value="Genomic_DNA"/>
</dbReference>
<evidence type="ECO:0000313" key="4">
    <source>
        <dbReference type="Proteomes" id="UP000031972"/>
    </source>
</evidence>